<evidence type="ECO:0000256" key="1">
    <source>
        <dbReference type="SAM" id="Phobius"/>
    </source>
</evidence>
<proteinExistence type="predicted"/>
<dbReference type="InterPro" id="IPR018688">
    <property type="entry name" value="PpoB2-like"/>
</dbReference>
<evidence type="ECO:0000313" key="2">
    <source>
        <dbReference type="EMBL" id="MQX14403.1"/>
    </source>
</evidence>
<evidence type="ECO:0000313" key="3">
    <source>
        <dbReference type="Proteomes" id="UP000439983"/>
    </source>
</evidence>
<feature type="transmembrane region" description="Helical" evidence="1">
    <location>
        <begin position="74"/>
        <end position="97"/>
    </location>
</feature>
<dbReference type="Pfam" id="PF09948">
    <property type="entry name" value="PpoB2"/>
    <property type="match status" value="1"/>
</dbReference>
<feature type="transmembrane region" description="Helical" evidence="1">
    <location>
        <begin position="16"/>
        <end position="35"/>
    </location>
</feature>
<dbReference type="EMBL" id="WITC01000031">
    <property type="protein sequence ID" value="MQX14403.1"/>
    <property type="molecule type" value="Genomic_DNA"/>
</dbReference>
<keyword evidence="1" id="KW-0812">Transmembrane</keyword>
<keyword evidence="3" id="KW-1185">Reference proteome</keyword>
<feature type="transmembrane region" description="Helical" evidence="1">
    <location>
        <begin position="109"/>
        <end position="137"/>
    </location>
</feature>
<organism evidence="2 3">
    <name type="scientific">Sinorhizobium terangae</name>
    <dbReference type="NCBI Taxonomy" id="110322"/>
    <lineage>
        <taxon>Bacteria</taxon>
        <taxon>Pseudomonadati</taxon>
        <taxon>Pseudomonadota</taxon>
        <taxon>Alphaproteobacteria</taxon>
        <taxon>Hyphomicrobiales</taxon>
        <taxon>Rhizobiaceae</taxon>
        <taxon>Sinorhizobium/Ensifer group</taxon>
        <taxon>Sinorhizobium</taxon>
    </lineage>
</organism>
<gene>
    <name evidence="2" type="ORF">GHK62_06390</name>
</gene>
<feature type="transmembrane region" description="Helical" evidence="1">
    <location>
        <begin position="248"/>
        <end position="266"/>
    </location>
</feature>
<dbReference type="Proteomes" id="UP000439983">
    <property type="component" value="Unassembled WGS sequence"/>
</dbReference>
<comment type="caution">
    <text evidence="2">The sequence shown here is derived from an EMBL/GenBank/DDBJ whole genome shotgun (WGS) entry which is preliminary data.</text>
</comment>
<protein>
    <submittedName>
        <fullName evidence="2">DUF2182 domain-containing protein</fullName>
    </submittedName>
</protein>
<feature type="transmembrane region" description="Helical" evidence="1">
    <location>
        <begin position="205"/>
        <end position="228"/>
    </location>
</feature>
<accession>A0A6N7L995</accession>
<name>A0A6N7L995_SINTE</name>
<sequence>MSIDAAVESAFKRDRIVVLTALSTVVVIAWTYVLAGAGMGVSALGTICVTPGRAGMPMMTPAVWDMSHAALMFIMWWVMMAAMMLPSTAPAVLLFGAMSRRQKEKGNPFVPTSLFASAYLIAWAGFSVVAVGLQWGLERSALLSPMLDSASATLDGTLLLAAGIYQLTPLKRACLRQCRSPLHFILTHWRGGTTGAFRMGIEQGAYCVACCWFLMGLLFFGGVMNLFWMVGLMTFVVLEKVLPMGSRLGKLIGVALIVWGAAVLVGETPLRFLELV</sequence>
<reference evidence="2 3" key="1">
    <citation type="journal article" date="2013" name="Genome Biol.">
        <title>Comparative genomics of the core and accessory genomes of 48 Sinorhizobium strains comprising five genospecies.</title>
        <authorList>
            <person name="Sugawara M."/>
            <person name="Epstein B."/>
            <person name="Badgley B.D."/>
            <person name="Unno T."/>
            <person name="Xu L."/>
            <person name="Reese J."/>
            <person name="Gyaneshwar P."/>
            <person name="Denny R."/>
            <person name="Mudge J."/>
            <person name="Bharti A.K."/>
            <person name="Farmer A.D."/>
            <person name="May G.D."/>
            <person name="Woodward J.E."/>
            <person name="Medigue C."/>
            <person name="Vallenet D."/>
            <person name="Lajus A."/>
            <person name="Rouy Z."/>
            <person name="Martinez-Vaz B."/>
            <person name="Tiffin P."/>
            <person name="Young N.D."/>
            <person name="Sadowsky M.J."/>
        </authorList>
    </citation>
    <scope>NUCLEOTIDE SEQUENCE [LARGE SCALE GENOMIC DNA]</scope>
    <source>
        <strain evidence="2 3">USDA4894</strain>
    </source>
</reference>
<dbReference type="OrthoDB" id="164118at2"/>
<dbReference type="RefSeq" id="WP_153437484.1">
    <property type="nucleotide sequence ID" value="NZ_CP121659.1"/>
</dbReference>
<keyword evidence="1" id="KW-1133">Transmembrane helix</keyword>
<keyword evidence="1" id="KW-0472">Membrane</keyword>
<dbReference type="AlphaFoldDB" id="A0A6N7L995"/>